<feature type="domain" description="Glycoside hydrolase family 44 catalytic" evidence="4">
    <location>
        <begin position="360"/>
        <end position="579"/>
    </location>
</feature>
<proteinExistence type="predicted"/>
<dbReference type="Pfam" id="PF12891">
    <property type="entry name" value="Glyco_hydro_44"/>
    <property type="match status" value="1"/>
</dbReference>
<evidence type="ECO:0000256" key="1">
    <source>
        <dbReference type="SAM" id="MobiDB-lite"/>
    </source>
</evidence>
<organism evidence="5 6">
    <name type="scientific">Candidatus Magasanikbacteria bacterium GW2011_GWA2_56_11</name>
    <dbReference type="NCBI Taxonomy" id="1619044"/>
    <lineage>
        <taxon>Bacteria</taxon>
        <taxon>Candidatus Magasanikiibacteriota</taxon>
    </lineage>
</organism>
<dbReference type="InterPro" id="IPR011635">
    <property type="entry name" value="CARDB"/>
</dbReference>
<reference evidence="5 6" key="1">
    <citation type="journal article" date="2015" name="Nature">
        <title>rRNA introns, odd ribosomes, and small enigmatic genomes across a large radiation of phyla.</title>
        <authorList>
            <person name="Brown C.T."/>
            <person name="Hug L.A."/>
            <person name="Thomas B.C."/>
            <person name="Sharon I."/>
            <person name="Castelle C.J."/>
            <person name="Singh A."/>
            <person name="Wilkins M.J."/>
            <person name="Williams K.H."/>
            <person name="Banfield J.F."/>
        </authorList>
    </citation>
    <scope>NUCLEOTIDE SEQUENCE [LARGE SCALE GENOMIC DNA]</scope>
</reference>
<dbReference type="PATRIC" id="fig|1619044.3.peg.562"/>
<feature type="compositionally biased region" description="Pro residues" evidence="1">
    <location>
        <begin position="277"/>
        <end position="296"/>
    </location>
</feature>
<evidence type="ECO:0000259" key="3">
    <source>
        <dbReference type="Pfam" id="PF07705"/>
    </source>
</evidence>
<dbReference type="SUPFAM" id="SSF51011">
    <property type="entry name" value="Glycosyl hydrolase domain"/>
    <property type="match status" value="1"/>
</dbReference>
<dbReference type="Proteomes" id="UP000033870">
    <property type="component" value="Unassembled WGS sequence"/>
</dbReference>
<evidence type="ECO:0000259" key="4">
    <source>
        <dbReference type="Pfam" id="PF12891"/>
    </source>
</evidence>
<dbReference type="EMBL" id="LCRX01000006">
    <property type="protein sequence ID" value="KKW42558.1"/>
    <property type="molecule type" value="Genomic_DNA"/>
</dbReference>
<feature type="compositionally biased region" description="Low complexity" evidence="1">
    <location>
        <begin position="264"/>
        <end position="276"/>
    </location>
</feature>
<feature type="chain" id="PRO_5002541108" evidence="2">
    <location>
        <begin position="30"/>
        <end position="805"/>
    </location>
</feature>
<sequence>MHTLRRLLIGFITPALIISPFLSASTAYAADYAVLSTASSVNPVVGQTVAIASRVTNSGPELAGGIIDIEVYSANGQKAYQQYFSGQNIASGATRTFTAGWKPTAAGSYTIKVGIFRQNWSGILYWGDDTGKITVANPVPAIPAARSISVWWPTANASLSGTQPLKALVEGLNVSDYTMYWQVDGGQQNLMPTNTADYPHKEVTINLGGWNWRGQGPYVLTFSARNAAGTVIATKQIPIYVQNNYHTAENIQAPTPPTGGSSGQTGSPAPIGGVTPEPAPVPAPLPTPTPSPTPTPVPPANAQVIFNINSGQKRAPISPYIYGTNFGESPNSWDGLAHNLTFARFGGNRLTAYNWENNASHAGSDWLYQNDSYLGGGDTPGEAVRMRVDLAHKGNAATLITVPVQGYVAADKAGDGDVNKTPNYLSTRFRRSYAEKAGPLSASPDLFDNAVYQDEFVAWLENKFPYAKTDPTKKIFYSLDNEPDLWSHTHARIQPNPVTYQGLINQTVAFARGIKRVAPQGLVFGASNYGWNGFASLQNAPDANGRDFINTYLDAMRQAETQSGQRLLDVLDIHWYPEAQGGGRRITADDGDPEIAAARVQAPRSLWDPTYKENSWITAATGAPIALIPLMKNKIAAHYPGTKLAVTEYNYGGGAHISGGLAQADVLGIFGREGVFAANWWRIGATDDRFIYGAFDMFRNFDGQGGSFGAVSVSALTSRPDETSVYASTDAANGRLVVVAINKAASARTVGFSLSHAQPLKQAALYRLSASAAKPVPVGTMSVPSSQALAATLPAESVTTFVFTP</sequence>
<dbReference type="InterPro" id="IPR017853">
    <property type="entry name" value="GH"/>
</dbReference>
<gene>
    <name evidence="5" type="ORF">UY92_C0006G0119</name>
</gene>
<dbReference type="AlphaFoldDB" id="A0A0G1YGJ0"/>
<accession>A0A0G1YGJ0</accession>
<feature type="region of interest" description="Disordered" evidence="1">
    <location>
        <begin position="250"/>
        <end position="296"/>
    </location>
</feature>
<comment type="caution">
    <text evidence="5">The sequence shown here is derived from an EMBL/GenBank/DDBJ whole genome shotgun (WGS) entry which is preliminary data.</text>
</comment>
<dbReference type="Pfam" id="PF07705">
    <property type="entry name" value="CARDB"/>
    <property type="match status" value="1"/>
</dbReference>
<protein>
    <submittedName>
        <fullName evidence="5">Uncharacterized protein</fullName>
    </submittedName>
</protein>
<dbReference type="Gene3D" id="2.60.40.1180">
    <property type="entry name" value="Golgi alpha-mannosidase II"/>
    <property type="match status" value="1"/>
</dbReference>
<feature type="domain" description="CARDB" evidence="3">
    <location>
        <begin position="31"/>
        <end position="115"/>
    </location>
</feature>
<dbReference type="Gene3D" id="3.20.20.80">
    <property type="entry name" value="Glycosidases"/>
    <property type="match status" value="1"/>
</dbReference>
<dbReference type="Gene3D" id="2.60.40.10">
    <property type="entry name" value="Immunoglobulins"/>
    <property type="match status" value="1"/>
</dbReference>
<name>A0A0G1YGJ0_9BACT</name>
<evidence type="ECO:0000313" key="6">
    <source>
        <dbReference type="Proteomes" id="UP000033870"/>
    </source>
</evidence>
<feature type="signal peptide" evidence="2">
    <location>
        <begin position="1"/>
        <end position="29"/>
    </location>
</feature>
<keyword evidence="2" id="KW-0732">Signal</keyword>
<evidence type="ECO:0000256" key="2">
    <source>
        <dbReference type="SAM" id="SignalP"/>
    </source>
</evidence>
<dbReference type="SUPFAM" id="SSF51445">
    <property type="entry name" value="(Trans)glycosidases"/>
    <property type="match status" value="1"/>
</dbReference>
<dbReference type="InterPro" id="IPR024745">
    <property type="entry name" value="GH44_cat"/>
</dbReference>
<evidence type="ECO:0000313" key="5">
    <source>
        <dbReference type="EMBL" id="KKW42558.1"/>
    </source>
</evidence>
<dbReference type="STRING" id="1619044.UY92_C0006G0119"/>
<dbReference type="InterPro" id="IPR013780">
    <property type="entry name" value="Glyco_hydro_b"/>
</dbReference>
<dbReference type="InterPro" id="IPR013783">
    <property type="entry name" value="Ig-like_fold"/>
</dbReference>